<evidence type="ECO:0000256" key="2">
    <source>
        <dbReference type="ARBA" id="ARBA00010742"/>
    </source>
</evidence>
<dbReference type="PROSITE" id="PS51318">
    <property type="entry name" value="TAT"/>
    <property type="match status" value="1"/>
</dbReference>
<name>A0A1I4S1I6_9GAMM</name>
<proteinExistence type="inferred from homology"/>
<keyword evidence="5" id="KW-1185">Reference proteome</keyword>
<dbReference type="PANTHER" id="PTHR30024:SF47">
    <property type="entry name" value="TAURINE-BINDING PERIPLASMIC PROTEIN"/>
    <property type="match status" value="1"/>
</dbReference>
<evidence type="ECO:0000313" key="5">
    <source>
        <dbReference type="Proteomes" id="UP000243629"/>
    </source>
</evidence>
<dbReference type="STRING" id="1720063.SAMN05216217_108117"/>
<dbReference type="Gene3D" id="3.40.190.10">
    <property type="entry name" value="Periplasmic binding protein-like II"/>
    <property type="match status" value="2"/>
</dbReference>
<gene>
    <name evidence="4" type="ORF">SAMN05216217_108117</name>
</gene>
<evidence type="ECO:0000256" key="3">
    <source>
        <dbReference type="ARBA" id="ARBA00022729"/>
    </source>
</evidence>
<evidence type="ECO:0000256" key="1">
    <source>
        <dbReference type="ARBA" id="ARBA00004418"/>
    </source>
</evidence>
<dbReference type="SUPFAM" id="SSF53850">
    <property type="entry name" value="Periplasmic binding protein-like II"/>
    <property type="match status" value="1"/>
</dbReference>
<dbReference type="GO" id="GO:0042597">
    <property type="term" value="C:periplasmic space"/>
    <property type="evidence" value="ECO:0007669"/>
    <property type="project" value="UniProtKB-SubCell"/>
</dbReference>
<keyword evidence="3" id="KW-0732">Signal</keyword>
<dbReference type="Pfam" id="PF13379">
    <property type="entry name" value="NMT1_2"/>
    <property type="match status" value="1"/>
</dbReference>
<reference evidence="5" key="1">
    <citation type="submission" date="2016-10" db="EMBL/GenBank/DDBJ databases">
        <authorList>
            <person name="Varghese N."/>
            <person name="Submissions S."/>
        </authorList>
    </citation>
    <scope>NUCLEOTIDE SEQUENCE [LARGE SCALE GENOMIC DNA]</scope>
    <source>
        <strain evidence="5">DSM 24213</strain>
    </source>
</reference>
<comment type="subcellular location">
    <subcellularLocation>
        <location evidence="1">Periplasm</location>
    </subcellularLocation>
</comment>
<accession>A0A1I4S1I6</accession>
<dbReference type="PANTHER" id="PTHR30024">
    <property type="entry name" value="ALIPHATIC SULFONATES-BINDING PROTEIN-RELATED"/>
    <property type="match status" value="1"/>
</dbReference>
<sequence length="323" mass="35306">MPLSRRQFIMAGAAVLASVPLLRGCARAPQLRLGIHHWIGYESLYLAMDLGLLPEQLVLHEGLVAGDSMQALQAGEVDAACLTLDEALRVIDAGVPLRVLLIFNLSAGADMLLVHPQWQSETLAGARLGVEKGALGALVLRHFLNHSGLTIDQLQLLDLPPDRQLAMWQAGAVDAMVSYHPTALHLQQEGGRILFDSRQMPETIFDVLAVREDRLALHSPRLRQLLEAHFAGLMHVKMHRQDALYRIAGRQQLTPVQVQQSLGDVVLPGLEANRRYLSGQNPALTRVVSELNDLMLAEGLLNSAVDPSRLFSAGWLPAGESRG</sequence>
<dbReference type="EMBL" id="FOUI01000008">
    <property type="protein sequence ID" value="SFM58368.1"/>
    <property type="molecule type" value="Genomic_DNA"/>
</dbReference>
<comment type="similarity">
    <text evidence="2">Belongs to the bacterial solute-binding protein SsuA/TauA family.</text>
</comment>
<dbReference type="OrthoDB" id="5292144at2"/>
<evidence type="ECO:0000313" key="4">
    <source>
        <dbReference type="EMBL" id="SFM58368.1"/>
    </source>
</evidence>
<dbReference type="Proteomes" id="UP000243629">
    <property type="component" value="Unassembled WGS sequence"/>
</dbReference>
<organism evidence="4 5">
    <name type="scientific">Halopseudomonas yangmingensis</name>
    <dbReference type="NCBI Taxonomy" id="1720063"/>
    <lineage>
        <taxon>Bacteria</taxon>
        <taxon>Pseudomonadati</taxon>
        <taxon>Pseudomonadota</taxon>
        <taxon>Gammaproteobacteria</taxon>
        <taxon>Pseudomonadales</taxon>
        <taxon>Pseudomonadaceae</taxon>
        <taxon>Halopseudomonas</taxon>
    </lineage>
</organism>
<protein>
    <submittedName>
        <fullName evidence="4">NitT/TauT family transport system substrate-binding protein</fullName>
    </submittedName>
</protein>
<dbReference type="InterPro" id="IPR006311">
    <property type="entry name" value="TAT_signal"/>
</dbReference>
<dbReference type="AlphaFoldDB" id="A0A1I4S1I6"/>
<dbReference type="RefSeq" id="WP_093475876.1">
    <property type="nucleotide sequence ID" value="NZ_FOUI01000008.1"/>
</dbReference>